<protein>
    <submittedName>
        <fullName evidence="7">Sodium ABC transporter</fullName>
    </submittedName>
</protein>
<dbReference type="Proteomes" id="UP000595897">
    <property type="component" value="Chromosome"/>
</dbReference>
<organism evidence="7 8">
    <name type="scientific">Anaeromicropila herbilytica</name>
    <dbReference type="NCBI Taxonomy" id="2785025"/>
    <lineage>
        <taxon>Bacteria</taxon>
        <taxon>Bacillati</taxon>
        <taxon>Bacillota</taxon>
        <taxon>Clostridia</taxon>
        <taxon>Lachnospirales</taxon>
        <taxon>Lachnospiraceae</taxon>
        <taxon>Anaeromicropila</taxon>
    </lineage>
</organism>
<feature type="transmembrane region" description="Helical" evidence="5">
    <location>
        <begin position="290"/>
        <end position="314"/>
    </location>
</feature>
<dbReference type="EMBL" id="AP024169">
    <property type="protein sequence ID" value="BCN28976.1"/>
    <property type="molecule type" value="Genomic_DNA"/>
</dbReference>
<evidence type="ECO:0000313" key="7">
    <source>
        <dbReference type="EMBL" id="BCN28976.1"/>
    </source>
</evidence>
<dbReference type="Pfam" id="PF12698">
    <property type="entry name" value="ABC2_membrane_3"/>
    <property type="match status" value="1"/>
</dbReference>
<dbReference type="RefSeq" id="WP_271714276.1">
    <property type="nucleotide sequence ID" value="NZ_AP024169.1"/>
</dbReference>
<evidence type="ECO:0000313" key="8">
    <source>
        <dbReference type="Proteomes" id="UP000595897"/>
    </source>
</evidence>
<evidence type="ECO:0000256" key="1">
    <source>
        <dbReference type="ARBA" id="ARBA00004141"/>
    </source>
</evidence>
<dbReference type="KEGG" id="ahb:bsdtb5_02710"/>
<feature type="transmembrane region" description="Helical" evidence="5">
    <location>
        <begin position="239"/>
        <end position="270"/>
    </location>
</feature>
<dbReference type="Gene3D" id="3.40.1710.10">
    <property type="entry name" value="abc type-2 transporter like domain"/>
    <property type="match status" value="1"/>
</dbReference>
<evidence type="ECO:0000256" key="4">
    <source>
        <dbReference type="ARBA" id="ARBA00023136"/>
    </source>
</evidence>
<evidence type="ECO:0000256" key="2">
    <source>
        <dbReference type="ARBA" id="ARBA00022692"/>
    </source>
</evidence>
<keyword evidence="3 5" id="KW-1133">Transmembrane helix</keyword>
<feature type="transmembrane region" description="Helical" evidence="5">
    <location>
        <begin position="375"/>
        <end position="397"/>
    </location>
</feature>
<feature type="transmembrane region" description="Helical" evidence="5">
    <location>
        <begin position="321"/>
        <end position="342"/>
    </location>
</feature>
<proteinExistence type="predicted"/>
<evidence type="ECO:0000259" key="6">
    <source>
        <dbReference type="Pfam" id="PF12698"/>
    </source>
</evidence>
<dbReference type="PANTHER" id="PTHR43471">
    <property type="entry name" value="ABC TRANSPORTER PERMEASE"/>
    <property type="match status" value="1"/>
</dbReference>
<evidence type="ECO:0000256" key="5">
    <source>
        <dbReference type="SAM" id="Phobius"/>
    </source>
</evidence>
<feature type="transmembrane region" description="Helical" evidence="5">
    <location>
        <begin position="21"/>
        <end position="40"/>
    </location>
</feature>
<comment type="subcellular location">
    <subcellularLocation>
        <location evidence="1">Membrane</location>
        <topology evidence="1">Multi-pass membrane protein</topology>
    </subcellularLocation>
</comment>
<dbReference type="PANTHER" id="PTHR43471:SF3">
    <property type="entry name" value="ABC TRANSPORTER PERMEASE PROTEIN NATB"/>
    <property type="match status" value="1"/>
</dbReference>
<dbReference type="GO" id="GO:0140359">
    <property type="term" value="F:ABC-type transporter activity"/>
    <property type="evidence" value="ECO:0007669"/>
    <property type="project" value="InterPro"/>
</dbReference>
<accession>A0A7R7EHK2</accession>
<keyword evidence="4 5" id="KW-0472">Membrane</keyword>
<keyword evidence="2 5" id="KW-0812">Transmembrane</keyword>
<dbReference type="AlphaFoldDB" id="A0A7R7EHK2"/>
<name>A0A7R7EHK2_9FIRM</name>
<keyword evidence="8" id="KW-1185">Reference proteome</keyword>
<evidence type="ECO:0000256" key="3">
    <source>
        <dbReference type="ARBA" id="ARBA00022989"/>
    </source>
</evidence>
<reference evidence="7 8" key="1">
    <citation type="submission" date="2020-11" db="EMBL/GenBank/DDBJ databases">
        <title>Draft genome sequencing of a Lachnospiraceae strain isolated from anoxic soil subjected to BSD treatment.</title>
        <authorList>
            <person name="Uek A."/>
            <person name="Tonouchi A."/>
        </authorList>
    </citation>
    <scope>NUCLEOTIDE SEQUENCE [LARGE SCALE GENOMIC DNA]</scope>
    <source>
        <strain evidence="7 8">TB5</strain>
    </source>
</reference>
<sequence length="406" mass="43928">MNGIKTIVAKELSRVFSDKKLVVSLFILPVVLIIGIYALMGQLASNQEADIEKHVPIIAIQNEPEGFADFMKSISFNGKIKTIESDSDIKAYKDGILKGKKDVLVVFDQGFLDSITNYKDGDKIPEVKTYYNPSEDYSQSARTEFVDTVLASYKQQLLQQRFGNLESLSVFNVDVNSDSSVIMNEDKASGKVLGSLLPYLITFMLFASAMSLGVDAITGEKERGTLASMLITPIKRRDIVLGKLISLSILSMLSAAVYAVGMIVAFPMMMKNMSDSADLGLTMSFSAVQIIELLAIMLTLVFLYVGLVAGVAVFARTAKEATTYVTPIYIIVLVAGMITMVSSGTPDSYYFAIPVYGSALSIQGLLTGDLTTVQLAFALLSNVGLGAILTAVISSAFNNEKVMFNA</sequence>
<feature type="transmembrane region" description="Helical" evidence="5">
    <location>
        <begin position="196"/>
        <end position="218"/>
    </location>
</feature>
<gene>
    <name evidence="7" type="ORF">bsdtb5_02710</name>
</gene>
<dbReference type="InterPro" id="IPR013525">
    <property type="entry name" value="ABC2_TM"/>
</dbReference>
<feature type="domain" description="ABC-2 type transporter transmembrane" evidence="6">
    <location>
        <begin position="19"/>
        <end position="391"/>
    </location>
</feature>
<dbReference type="GO" id="GO:0016020">
    <property type="term" value="C:membrane"/>
    <property type="evidence" value="ECO:0007669"/>
    <property type="project" value="UniProtKB-SubCell"/>
</dbReference>